<dbReference type="PANTHER" id="PTHR24348">
    <property type="entry name" value="SERINE/THREONINE-PROTEIN KINASE UNC-51-RELATED"/>
    <property type="match status" value="1"/>
</dbReference>
<feature type="region of interest" description="Disordered" evidence="8">
    <location>
        <begin position="272"/>
        <end position="301"/>
    </location>
</feature>
<name>A0ABY8EVT5_MALFU</name>
<keyword evidence="4 10" id="KW-0418">Kinase</keyword>
<keyword evidence="2 10" id="KW-0808">Transferase</keyword>
<dbReference type="InterPro" id="IPR000719">
    <property type="entry name" value="Prot_kinase_dom"/>
</dbReference>
<evidence type="ECO:0000256" key="5">
    <source>
        <dbReference type="ARBA" id="ARBA00022840"/>
    </source>
</evidence>
<dbReference type="InterPro" id="IPR008271">
    <property type="entry name" value="Ser/Thr_kinase_AS"/>
</dbReference>
<feature type="compositionally biased region" description="Polar residues" evidence="8">
    <location>
        <begin position="361"/>
        <end position="374"/>
    </location>
</feature>
<feature type="region of interest" description="Disordered" evidence="8">
    <location>
        <begin position="436"/>
        <end position="469"/>
    </location>
</feature>
<feature type="compositionally biased region" description="Low complexity" evidence="8">
    <location>
        <begin position="405"/>
        <end position="415"/>
    </location>
</feature>
<keyword evidence="10" id="KW-0723">Serine/threonine-protein kinase</keyword>
<proteinExistence type="predicted"/>
<sequence>MSAPETPPMCVGEYVVDYEIGKGSFAQVYRAHHRGPFRELVAVKSVTRAKLSPKLLENLEGEISILKSMRHTNIVDLRDCIYTDDYIHMVMEYCPGGDLSQYIRKRGDIAPWNGDALSNPLAAAQRAKYPHPEDGGLNDAMVRSFLAQLASALRFLRSRDIVHRDIKPQNLLLRVPDDECLESGHPREIPQIKVADFGFARSLPAASLAKTLCGSPLYMAPEILRYEKYDAKADLWSVGAVLYEMSVGKPPFRATNHVELLRRIEHSNDRIKFPDERSSDSLARDATRRRMNGEAPRAPPHTVAADIKALIRKLLKRHPVERVSFDEFFHDDIITSVPYVGRAIIKDDLAASMLSDHTHRSTSPENTSVPTSPSAPRAHVDDTEMDEDTPLPHATRPAPAPPTLAAPARAHAPPADTQEALASRLMDMPLHDKARTPNTAFGFEPGVPRGGEAPMPLPLPKRSEPERTLQPSALSRAMSLTAAAPLQGSPRTADDASGTPSAGAPFRDAHRKAHAPDAHGVAGASQAPPPPGPAPRDVAPDDDAARLRGLAQKAYVLGEFADAKLAEYQSGARPPSGGLSPAGSSPNSAALHAQETTIAEALALYVRALGFLQRGLTAINAYAETLRDAEPSDEMRDYAHWFRTHFQRCYERSMYARGLCSPSTLPDNVQQADRQIFDKALELARAAALDELEGNRDGLSWDPTSCVLAYETAASLLQGLLDPGEEHMGLSMNSVLLVEKFLKSIHKRLGALQTSTQLAPAPA</sequence>
<dbReference type="Pfam" id="PF00069">
    <property type="entry name" value="Pkinase"/>
    <property type="match status" value="1"/>
</dbReference>
<dbReference type="SUPFAM" id="SSF56112">
    <property type="entry name" value="Protein kinase-like (PK-like)"/>
    <property type="match status" value="1"/>
</dbReference>
<feature type="region of interest" description="Disordered" evidence="8">
    <location>
        <begin position="485"/>
        <end position="541"/>
    </location>
</feature>
<evidence type="ECO:0000313" key="11">
    <source>
        <dbReference type="Proteomes" id="UP000818624"/>
    </source>
</evidence>
<dbReference type="PROSITE" id="PS00107">
    <property type="entry name" value="PROTEIN_KINASE_ATP"/>
    <property type="match status" value="1"/>
</dbReference>
<dbReference type="PROSITE" id="PS00108">
    <property type="entry name" value="PROTEIN_KINASE_ST"/>
    <property type="match status" value="1"/>
</dbReference>
<feature type="binding site" evidence="7">
    <location>
        <position position="44"/>
    </location>
    <ligand>
        <name>ATP</name>
        <dbReference type="ChEBI" id="CHEBI:30616"/>
    </ligand>
</feature>
<dbReference type="InterPro" id="IPR045269">
    <property type="entry name" value="Atg1-like"/>
</dbReference>
<dbReference type="InterPro" id="IPR011009">
    <property type="entry name" value="Kinase-like_dom_sf"/>
</dbReference>
<accession>A0ABY8EVT5</accession>
<organism evidence="10 11">
    <name type="scientific">Malassezia furfur</name>
    <name type="common">Pityriasis versicolor infection agent</name>
    <name type="synonym">Pityrosporum furfur</name>
    <dbReference type="NCBI Taxonomy" id="55194"/>
    <lineage>
        <taxon>Eukaryota</taxon>
        <taxon>Fungi</taxon>
        <taxon>Dikarya</taxon>
        <taxon>Basidiomycota</taxon>
        <taxon>Ustilaginomycotina</taxon>
        <taxon>Malasseziomycetes</taxon>
        <taxon>Malasseziales</taxon>
        <taxon>Malasseziaceae</taxon>
        <taxon>Malassezia</taxon>
    </lineage>
</organism>
<dbReference type="Proteomes" id="UP000818624">
    <property type="component" value="Chromosome 6"/>
</dbReference>
<dbReference type="EMBL" id="CP046239">
    <property type="protein sequence ID" value="WFD49711.1"/>
    <property type="molecule type" value="Genomic_DNA"/>
</dbReference>
<evidence type="ECO:0000313" key="10">
    <source>
        <dbReference type="EMBL" id="WFD49711.1"/>
    </source>
</evidence>
<keyword evidence="11" id="KW-1185">Reference proteome</keyword>
<protein>
    <recommendedName>
        <fullName evidence="1">non-specific serine/threonine protein kinase</fullName>
        <ecNumber evidence="1">2.7.11.1</ecNumber>
    </recommendedName>
    <alternativeName>
        <fullName evidence="6">Autophagy-related protein 1</fullName>
    </alternativeName>
</protein>
<evidence type="ECO:0000256" key="7">
    <source>
        <dbReference type="PROSITE-ProRule" id="PRU10141"/>
    </source>
</evidence>
<dbReference type="Gene3D" id="3.30.200.20">
    <property type="entry name" value="Phosphorylase Kinase, domain 1"/>
    <property type="match status" value="1"/>
</dbReference>
<evidence type="ECO:0000259" key="9">
    <source>
        <dbReference type="PROSITE" id="PS50011"/>
    </source>
</evidence>
<feature type="region of interest" description="Disordered" evidence="8">
    <location>
        <begin position="569"/>
        <end position="588"/>
    </location>
</feature>
<keyword evidence="5 7" id="KW-0067">ATP-binding</keyword>
<dbReference type="InterPro" id="IPR017441">
    <property type="entry name" value="Protein_kinase_ATP_BS"/>
</dbReference>
<evidence type="ECO:0000256" key="4">
    <source>
        <dbReference type="ARBA" id="ARBA00022777"/>
    </source>
</evidence>
<evidence type="ECO:0000256" key="6">
    <source>
        <dbReference type="ARBA" id="ARBA00030237"/>
    </source>
</evidence>
<keyword evidence="3 7" id="KW-0547">Nucleotide-binding</keyword>
<dbReference type="EC" id="2.7.11.1" evidence="1"/>
<evidence type="ECO:0000256" key="8">
    <source>
        <dbReference type="SAM" id="MobiDB-lite"/>
    </source>
</evidence>
<dbReference type="InterPro" id="IPR022708">
    <property type="entry name" value="Atg1-like_tMIT"/>
</dbReference>
<evidence type="ECO:0000256" key="1">
    <source>
        <dbReference type="ARBA" id="ARBA00012513"/>
    </source>
</evidence>
<feature type="domain" description="Protein kinase" evidence="9">
    <location>
        <begin position="14"/>
        <end position="340"/>
    </location>
</feature>
<dbReference type="CDD" id="cd14009">
    <property type="entry name" value="STKc_ATG1_ULK_like"/>
    <property type="match status" value="1"/>
</dbReference>
<feature type="compositionally biased region" description="Low complexity" evidence="8">
    <location>
        <begin position="570"/>
        <end position="588"/>
    </location>
</feature>
<dbReference type="GO" id="GO:0004674">
    <property type="term" value="F:protein serine/threonine kinase activity"/>
    <property type="evidence" value="ECO:0007669"/>
    <property type="project" value="UniProtKB-KW"/>
</dbReference>
<feature type="compositionally biased region" description="Basic and acidic residues" evidence="8">
    <location>
        <begin position="272"/>
        <end position="292"/>
    </location>
</feature>
<dbReference type="Pfam" id="PF12063">
    <property type="entry name" value="ATG1-like_MIT1"/>
    <property type="match status" value="1"/>
</dbReference>
<dbReference type="Pfam" id="PF21127">
    <property type="entry name" value="ATG1-like_MIT2"/>
    <property type="match status" value="1"/>
</dbReference>
<gene>
    <name evidence="10" type="primary">ATG1</name>
    <name evidence="10" type="ORF">GLX27_004396</name>
</gene>
<dbReference type="InterPro" id="IPR048941">
    <property type="entry name" value="ATG1-like_MIT2"/>
</dbReference>
<reference evidence="10 11" key="1">
    <citation type="journal article" date="2020" name="Elife">
        <title>Loss of centromere function drives karyotype evolution in closely related Malassezia species.</title>
        <authorList>
            <person name="Sankaranarayanan S.R."/>
            <person name="Ianiri G."/>
            <person name="Coelho M.A."/>
            <person name="Reza M.H."/>
            <person name="Thimmappa B.C."/>
            <person name="Ganguly P."/>
            <person name="Vadnala R.N."/>
            <person name="Sun S."/>
            <person name="Siddharthan R."/>
            <person name="Tellgren-Roth C."/>
            <person name="Dawson T.L."/>
            <person name="Heitman J."/>
            <person name="Sanyal K."/>
        </authorList>
    </citation>
    <scope>NUCLEOTIDE SEQUENCE [LARGE SCALE GENOMIC DNA]</scope>
    <source>
        <strain evidence="10">CBS14141</strain>
    </source>
</reference>
<feature type="region of interest" description="Disordered" evidence="8">
    <location>
        <begin position="355"/>
        <end position="417"/>
    </location>
</feature>
<evidence type="ECO:0000256" key="2">
    <source>
        <dbReference type="ARBA" id="ARBA00022679"/>
    </source>
</evidence>
<dbReference type="Gene3D" id="1.10.510.10">
    <property type="entry name" value="Transferase(Phosphotransferase) domain 1"/>
    <property type="match status" value="1"/>
</dbReference>
<dbReference type="PANTHER" id="PTHR24348:SF22">
    <property type="entry name" value="NON-SPECIFIC SERINE_THREONINE PROTEIN KINASE"/>
    <property type="match status" value="1"/>
</dbReference>
<dbReference type="SMART" id="SM00220">
    <property type="entry name" value="S_TKc"/>
    <property type="match status" value="1"/>
</dbReference>
<evidence type="ECO:0000256" key="3">
    <source>
        <dbReference type="ARBA" id="ARBA00022741"/>
    </source>
</evidence>
<dbReference type="PROSITE" id="PS50011">
    <property type="entry name" value="PROTEIN_KINASE_DOM"/>
    <property type="match status" value="1"/>
</dbReference>